<accession>A0A7W9WDP2</accession>
<sequence>MFAHPSPASASPDGLPLGSSSEAPHYAQLILPDTPKAPFRMIPDSIGVSDEDNNRMHGVLWAMLGWVILCVALLYALDRVMSSGEEERHLKQRVSTVVVSKYKPADPDSYVLYLQRGKSIMPFAVLKGAFARSEVGDSIVKFPRSATYYLKNRRTGSLGRLSPVSDSLPEPAFGTDGRLSH</sequence>
<keyword evidence="1" id="KW-0812">Transmembrane</keyword>
<evidence type="ECO:0000256" key="1">
    <source>
        <dbReference type="SAM" id="Phobius"/>
    </source>
</evidence>
<keyword evidence="3" id="KW-1185">Reference proteome</keyword>
<name>A0A7W9WDP2_9BACT</name>
<dbReference type="Proteomes" id="UP000532746">
    <property type="component" value="Unassembled WGS sequence"/>
</dbReference>
<evidence type="ECO:0000313" key="2">
    <source>
        <dbReference type="EMBL" id="MBB6060606.1"/>
    </source>
</evidence>
<evidence type="ECO:0000313" key="3">
    <source>
        <dbReference type="Proteomes" id="UP000532746"/>
    </source>
</evidence>
<reference evidence="2 3" key="1">
    <citation type="submission" date="2020-08" db="EMBL/GenBank/DDBJ databases">
        <title>Genomic Encyclopedia of Type Strains, Phase IV (KMG-IV): sequencing the most valuable type-strain genomes for metagenomic binning, comparative biology and taxonomic classification.</title>
        <authorList>
            <person name="Goeker M."/>
        </authorList>
    </citation>
    <scope>NUCLEOTIDE SEQUENCE [LARGE SCALE GENOMIC DNA]</scope>
    <source>
        <strain evidence="2 3">DSM 26718</strain>
    </source>
</reference>
<gene>
    <name evidence="2" type="ORF">HNQ93_003480</name>
</gene>
<keyword evidence="1" id="KW-0472">Membrane</keyword>
<protein>
    <submittedName>
        <fullName evidence="2">Uncharacterized protein</fullName>
    </submittedName>
</protein>
<dbReference type="AlphaFoldDB" id="A0A7W9WDP2"/>
<proteinExistence type="predicted"/>
<dbReference type="EMBL" id="JACHGG010000005">
    <property type="protein sequence ID" value="MBB6060606.1"/>
    <property type="molecule type" value="Genomic_DNA"/>
</dbReference>
<comment type="caution">
    <text evidence="2">The sequence shown here is derived from an EMBL/GenBank/DDBJ whole genome shotgun (WGS) entry which is preliminary data.</text>
</comment>
<feature type="transmembrane region" description="Helical" evidence="1">
    <location>
        <begin position="58"/>
        <end position="77"/>
    </location>
</feature>
<organism evidence="2 3">
    <name type="scientific">Hymenobacter luteus</name>
    <dbReference type="NCBI Taxonomy" id="1411122"/>
    <lineage>
        <taxon>Bacteria</taxon>
        <taxon>Pseudomonadati</taxon>
        <taxon>Bacteroidota</taxon>
        <taxon>Cytophagia</taxon>
        <taxon>Cytophagales</taxon>
        <taxon>Hymenobacteraceae</taxon>
        <taxon>Hymenobacter</taxon>
    </lineage>
</organism>
<keyword evidence="1" id="KW-1133">Transmembrane helix</keyword>